<gene>
    <name evidence="1" type="ORF">GCM10009425_40540</name>
</gene>
<protein>
    <submittedName>
        <fullName evidence="1">Uncharacterized protein</fullName>
    </submittedName>
</protein>
<accession>A0ABQ2H2H0</accession>
<evidence type="ECO:0000313" key="2">
    <source>
        <dbReference type="Proteomes" id="UP000616499"/>
    </source>
</evidence>
<dbReference type="EMBL" id="BMNW01000011">
    <property type="protein sequence ID" value="GGM25677.1"/>
    <property type="molecule type" value="Genomic_DNA"/>
</dbReference>
<sequence>MMLDVELAKRVRQIQHASGKRWRNDPANREAIRQYMAAHYAMNRVVIQARRRARLDAMTPEQLAHWRVRIRNYQRLYAQRYRDLIRSDPERHRAYLDRMREYRRRLDWAVKKVF</sequence>
<comment type="caution">
    <text evidence="1">The sequence shown here is derived from an EMBL/GenBank/DDBJ whole genome shotgun (WGS) entry which is preliminary data.</text>
</comment>
<proteinExistence type="predicted"/>
<reference evidence="2" key="1">
    <citation type="journal article" date="2019" name="Int. J. Syst. Evol. Microbiol.">
        <title>The Global Catalogue of Microorganisms (GCM) 10K type strain sequencing project: providing services to taxonomists for standard genome sequencing and annotation.</title>
        <authorList>
            <consortium name="The Broad Institute Genomics Platform"/>
            <consortium name="The Broad Institute Genome Sequencing Center for Infectious Disease"/>
            <person name="Wu L."/>
            <person name="Ma J."/>
        </authorList>
    </citation>
    <scope>NUCLEOTIDE SEQUENCE [LARGE SCALE GENOMIC DNA]</scope>
    <source>
        <strain evidence="2">JCM 13501</strain>
    </source>
</reference>
<keyword evidence="2" id="KW-1185">Reference proteome</keyword>
<dbReference type="Proteomes" id="UP000616499">
    <property type="component" value="Unassembled WGS sequence"/>
</dbReference>
<evidence type="ECO:0000313" key="1">
    <source>
        <dbReference type="EMBL" id="GGM25677.1"/>
    </source>
</evidence>
<name>A0ABQ2H2H0_9PSED</name>
<organism evidence="1 2">
    <name type="scientific">Pseudomonas asuensis</name>
    <dbReference type="NCBI Taxonomy" id="1825787"/>
    <lineage>
        <taxon>Bacteria</taxon>
        <taxon>Pseudomonadati</taxon>
        <taxon>Pseudomonadota</taxon>
        <taxon>Gammaproteobacteria</taxon>
        <taxon>Pseudomonadales</taxon>
        <taxon>Pseudomonadaceae</taxon>
        <taxon>Pseudomonas</taxon>
    </lineage>
</organism>